<evidence type="ECO:0000313" key="10">
    <source>
        <dbReference type="Proteomes" id="UP000297716"/>
    </source>
</evidence>
<dbReference type="PANTHER" id="PTHR24305:SF166">
    <property type="entry name" value="CYTOCHROME P450 12A4, MITOCHONDRIAL-RELATED"/>
    <property type="match status" value="1"/>
</dbReference>
<evidence type="ECO:0000256" key="6">
    <source>
        <dbReference type="PIRSR" id="PIRSR602401-1"/>
    </source>
</evidence>
<comment type="caution">
    <text evidence="9">The sequence shown here is derived from an EMBL/GenBank/DDBJ whole genome shotgun (WGS) entry which is preliminary data.</text>
</comment>
<dbReference type="SUPFAM" id="SSF48264">
    <property type="entry name" value="Cytochrome P450"/>
    <property type="match status" value="1"/>
</dbReference>
<gene>
    <name evidence="9" type="ORF">E0Z10_g4971</name>
</gene>
<reference evidence="9 10" key="1">
    <citation type="submission" date="2019-03" db="EMBL/GenBank/DDBJ databases">
        <title>Draft genome sequence of Xylaria hypoxylon DSM 108379, a ubiquitous saprotrophic-parasitic fungi on hardwood.</title>
        <authorList>
            <person name="Buettner E."/>
            <person name="Leonhardt S."/>
            <person name="Gebauer A.M."/>
            <person name="Liers C."/>
            <person name="Hofrichter M."/>
            <person name="Kellner H."/>
        </authorList>
    </citation>
    <scope>NUCLEOTIDE SEQUENCE [LARGE SCALE GENOMIC DNA]</scope>
    <source>
        <strain evidence="9 10">DSM 108379</strain>
    </source>
</reference>
<dbReference type="Pfam" id="PF00067">
    <property type="entry name" value="p450"/>
    <property type="match status" value="2"/>
</dbReference>
<keyword evidence="8" id="KW-0472">Membrane</keyword>
<dbReference type="InterPro" id="IPR001128">
    <property type="entry name" value="Cyt_P450"/>
</dbReference>
<keyword evidence="5 6" id="KW-0408">Iron</keyword>
<dbReference type="PROSITE" id="PS00086">
    <property type="entry name" value="CYTOCHROME_P450"/>
    <property type="match status" value="1"/>
</dbReference>
<dbReference type="Proteomes" id="UP000297716">
    <property type="component" value="Unassembled WGS sequence"/>
</dbReference>
<dbReference type="GO" id="GO:0004497">
    <property type="term" value="F:monooxygenase activity"/>
    <property type="evidence" value="ECO:0007669"/>
    <property type="project" value="UniProtKB-KW"/>
</dbReference>
<evidence type="ECO:0000256" key="3">
    <source>
        <dbReference type="ARBA" id="ARBA00022617"/>
    </source>
</evidence>
<evidence type="ECO:0008006" key="11">
    <source>
        <dbReference type="Google" id="ProtNLM"/>
    </source>
</evidence>
<dbReference type="InterPro" id="IPR002401">
    <property type="entry name" value="Cyt_P450_E_grp-I"/>
</dbReference>
<evidence type="ECO:0000256" key="8">
    <source>
        <dbReference type="SAM" id="Phobius"/>
    </source>
</evidence>
<feature type="transmembrane region" description="Helical" evidence="8">
    <location>
        <begin position="6"/>
        <end position="29"/>
    </location>
</feature>
<evidence type="ECO:0000256" key="2">
    <source>
        <dbReference type="ARBA" id="ARBA00010617"/>
    </source>
</evidence>
<comment type="cofactor">
    <cofactor evidence="1 6">
        <name>heme</name>
        <dbReference type="ChEBI" id="CHEBI:30413"/>
    </cofactor>
</comment>
<protein>
    <recommendedName>
        <fullName evidence="11">Cytochrome P450 monooxygenase</fullName>
    </recommendedName>
</protein>
<dbReference type="InterPro" id="IPR017972">
    <property type="entry name" value="Cyt_P450_CS"/>
</dbReference>
<keyword evidence="8" id="KW-0812">Transmembrane</keyword>
<dbReference type="Gene3D" id="1.10.630.10">
    <property type="entry name" value="Cytochrome P450"/>
    <property type="match status" value="1"/>
</dbReference>
<dbReference type="GO" id="GO:0005506">
    <property type="term" value="F:iron ion binding"/>
    <property type="evidence" value="ECO:0007669"/>
    <property type="project" value="InterPro"/>
</dbReference>
<keyword evidence="3 6" id="KW-0349">Heme</keyword>
<evidence type="ECO:0000256" key="4">
    <source>
        <dbReference type="ARBA" id="ARBA00022723"/>
    </source>
</evidence>
<keyword evidence="7" id="KW-0560">Oxidoreductase</keyword>
<dbReference type="OrthoDB" id="1470350at2759"/>
<name>A0A4Z0YJY9_9PEZI</name>
<evidence type="ECO:0000313" key="9">
    <source>
        <dbReference type="EMBL" id="TGJ83827.1"/>
    </source>
</evidence>
<dbReference type="PRINTS" id="PR00385">
    <property type="entry name" value="P450"/>
</dbReference>
<dbReference type="InterPro" id="IPR036396">
    <property type="entry name" value="Cyt_P450_sf"/>
</dbReference>
<feature type="binding site" description="axial binding residue" evidence="6">
    <location>
        <position position="522"/>
    </location>
    <ligand>
        <name>heme</name>
        <dbReference type="ChEBI" id="CHEBI:30413"/>
    </ligand>
    <ligandPart>
        <name>Fe</name>
        <dbReference type="ChEBI" id="CHEBI:18248"/>
    </ligandPart>
</feature>
<dbReference type="PRINTS" id="PR00463">
    <property type="entry name" value="EP450I"/>
</dbReference>
<dbReference type="STRING" id="37992.A0A4Z0YJY9"/>
<dbReference type="InterPro" id="IPR050121">
    <property type="entry name" value="Cytochrome_P450_monoxygenase"/>
</dbReference>
<evidence type="ECO:0000256" key="5">
    <source>
        <dbReference type="ARBA" id="ARBA00023004"/>
    </source>
</evidence>
<dbReference type="EMBL" id="SKBN01000083">
    <property type="protein sequence ID" value="TGJ83827.1"/>
    <property type="molecule type" value="Genomic_DNA"/>
</dbReference>
<keyword evidence="8" id="KW-1133">Transmembrane helix</keyword>
<dbReference type="GO" id="GO:0016705">
    <property type="term" value="F:oxidoreductase activity, acting on paired donors, with incorporation or reduction of molecular oxygen"/>
    <property type="evidence" value="ECO:0007669"/>
    <property type="project" value="InterPro"/>
</dbReference>
<evidence type="ECO:0000256" key="7">
    <source>
        <dbReference type="RuleBase" id="RU000461"/>
    </source>
</evidence>
<sequence length="576" mass="64767">MAPPIPVGLGMGNALFFVVAISAALYLAYRWALPKPIPGVPYDESARNNILGNLPELVTMLRDTGKTRPFFIRHPQRHQSALTQVWMRPLQKPSLILADFRESQDILLRRTREFDRGTWNTDAFNGVVPNHHISMPSADPRFKGNRELVRDLMTPNFLHEVSVPQIYAKTMALVDLWSLKAELGEGRPFNARRDIFDAAIDIINAAAFGLDDDQSTVKNQLDHLLSKPELRPTPNADGSVMFPELPTLPTIVAIEEIGNHLGEQFKSPFPRLSHRFQMWKSPTLAKSVARKDEFLRDEINKAVVRLRKGESGTRSAMDHILQREMNAAEKAGREPVFHSHRIHDELFGYIVAGHDTSSTALAWMVKNIADHPEAQTKLRSALRAAYSDAYAKGEQPSVVELWKTQVPYLDAVLEESLRCNGPIPVTLREALVNTEVLGHKIPKGTKIFMVSEGPGYQSPPIPVLESARSPSSRDKNLYGSWDPSDMHLFNPERWLKTDEKGNVVYDAQSGPIMAFSLGPRGCFGRRLAYLEVRIVLALLVWNFEFHKLSDGLSSRDSYDSITTNPHRCYVSLTKVT</sequence>
<dbReference type="AlphaFoldDB" id="A0A4Z0YJY9"/>
<dbReference type="PANTHER" id="PTHR24305">
    <property type="entry name" value="CYTOCHROME P450"/>
    <property type="match status" value="1"/>
</dbReference>
<keyword evidence="7" id="KW-0503">Monooxygenase</keyword>
<proteinExistence type="inferred from homology"/>
<dbReference type="GO" id="GO:0020037">
    <property type="term" value="F:heme binding"/>
    <property type="evidence" value="ECO:0007669"/>
    <property type="project" value="InterPro"/>
</dbReference>
<keyword evidence="4 6" id="KW-0479">Metal-binding</keyword>
<keyword evidence="10" id="KW-1185">Reference proteome</keyword>
<evidence type="ECO:0000256" key="1">
    <source>
        <dbReference type="ARBA" id="ARBA00001971"/>
    </source>
</evidence>
<accession>A0A4Z0YJY9</accession>
<organism evidence="9 10">
    <name type="scientific">Xylaria hypoxylon</name>
    <dbReference type="NCBI Taxonomy" id="37992"/>
    <lineage>
        <taxon>Eukaryota</taxon>
        <taxon>Fungi</taxon>
        <taxon>Dikarya</taxon>
        <taxon>Ascomycota</taxon>
        <taxon>Pezizomycotina</taxon>
        <taxon>Sordariomycetes</taxon>
        <taxon>Xylariomycetidae</taxon>
        <taxon>Xylariales</taxon>
        <taxon>Xylariaceae</taxon>
        <taxon>Xylaria</taxon>
    </lineage>
</organism>
<comment type="similarity">
    <text evidence="2 7">Belongs to the cytochrome P450 family.</text>
</comment>